<feature type="transmembrane region" description="Helical" evidence="1">
    <location>
        <begin position="130"/>
        <end position="147"/>
    </location>
</feature>
<sequence>MIEAAGSGFLIAVLWMDLIFDVQVLRHRRSADLPEPVLASIAAYYHRATTTSRPMSLLIAAVMAILLVALAFHEFHGGVPGWLMPPFAVLAGGPVLLALARTVPHAVVLGHRGGTAAEQSRLARSICRDHLLCLTSMSAFLVLWLSIS</sequence>
<dbReference type="RefSeq" id="WP_234884123.1">
    <property type="nucleotide sequence ID" value="NZ_AP022577.1"/>
</dbReference>
<feature type="transmembrane region" description="Helical" evidence="1">
    <location>
        <begin position="87"/>
        <end position="109"/>
    </location>
</feature>
<evidence type="ECO:0000313" key="2">
    <source>
        <dbReference type="EMBL" id="BBX82782.1"/>
    </source>
</evidence>
<name>A0ABN5YM29_9MYCO</name>
<dbReference type="Proteomes" id="UP000465609">
    <property type="component" value="Chromosome"/>
</dbReference>
<reference evidence="2 3" key="1">
    <citation type="journal article" date="2019" name="Emerg. Microbes Infect.">
        <title>Comprehensive subspecies identification of 175 nontuberculous mycobacteria species based on 7547 genomic profiles.</title>
        <authorList>
            <person name="Matsumoto Y."/>
            <person name="Kinjo T."/>
            <person name="Motooka D."/>
            <person name="Nabeya D."/>
            <person name="Jung N."/>
            <person name="Uechi K."/>
            <person name="Horii T."/>
            <person name="Iida T."/>
            <person name="Fujita J."/>
            <person name="Nakamura S."/>
        </authorList>
    </citation>
    <scope>NUCLEOTIDE SEQUENCE [LARGE SCALE GENOMIC DNA]</scope>
    <source>
        <strain evidence="2 3">JCM 15296</strain>
    </source>
</reference>
<keyword evidence="1" id="KW-0812">Transmembrane</keyword>
<gene>
    <name evidence="2" type="ORF">MAUB_06550</name>
</gene>
<organism evidence="2 3">
    <name type="scientific">Mycolicibacterium aubagnense</name>
    <dbReference type="NCBI Taxonomy" id="319707"/>
    <lineage>
        <taxon>Bacteria</taxon>
        <taxon>Bacillati</taxon>
        <taxon>Actinomycetota</taxon>
        <taxon>Actinomycetes</taxon>
        <taxon>Mycobacteriales</taxon>
        <taxon>Mycobacteriaceae</taxon>
        <taxon>Mycolicibacterium</taxon>
    </lineage>
</organism>
<evidence type="ECO:0000256" key="1">
    <source>
        <dbReference type="SAM" id="Phobius"/>
    </source>
</evidence>
<proteinExistence type="predicted"/>
<protein>
    <recommendedName>
        <fullName evidence="4">DUF1772 domain-containing protein</fullName>
    </recommendedName>
</protein>
<keyword evidence="3" id="KW-1185">Reference proteome</keyword>
<accession>A0ABN5YM29</accession>
<dbReference type="EMBL" id="AP022577">
    <property type="protein sequence ID" value="BBX82782.1"/>
    <property type="molecule type" value="Genomic_DNA"/>
</dbReference>
<evidence type="ECO:0000313" key="3">
    <source>
        <dbReference type="Proteomes" id="UP000465609"/>
    </source>
</evidence>
<keyword evidence="1" id="KW-1133">Transmembrane helix</keyword>
<keyword evidence="1" id="KW-0472">Membrane</keyword>
<feature type="transmembrane region" description="Helical" evidence="1">
    <location>
        <begin position="55"/>
        <end position="75"/>
    </location>
</feature>
<evidence type="ECO:0008006" key="4">
    <source>
        <dbReference type="Google" id="ProtNLM"/>
    </source>
</evidence>